<dbReference type="InterPro" id="IPR048261">
    <property type="entry name" value="SlpA/SlyD-like_ins_sf"/>
</dbReference>
<gene>
    <name evidence="7" type="ORF">FCC1311_045242</name>
</gene>
<sequence length="254" mass="27202">MKENGGLLVDTKADDSSPVSFVVGQGQVLVGLENRVIGMAVGESWKATFGPDEAFGHVTPDRVVKVPLRKDDEGQIVEAVPQIGHVVHLSNGAVGTVVDTTEDYVEIDTNHKMAGKDIEVELTLLEIKDELEEAWSGIRVETVAEGDNLNYPNNGDMVHVHYTLQLASNGKVVDSSTASGRPLSFQIGMGRVIAGWDQGILRLSLGERARLYVASEFGYGSQGAGGGLIPPNENLVFDVELVGINELRPPSSKL</sequence>
<dbReference type="InParanoid" id="A0A2R5GJ31"/>
<dbReference type="InterPro" id="IPR046357">
    <property type="entry name" value="PPIase_dom_sf"/>
</dbReference>
<dbReference type="Gene3D" id="3.10.50.40">
    <property type="match status" value="2"/>
</dbReference>
<dbReference type="EMBL" id="BEYU01000040">
    <property type="protein sequence ID" value="GBG28301.1"/>
    <property type="molecule type" value="Genomic_DNA"/>
</dbReference>
<evidence type="ECO:0000256" key="2">
    <source>
        <dbReference type="ARBA" id="ARBA00013194"/>
    </source>
</evidence>
<feature type="domain" description="PPIase FKBP-type" evidence="6">
    <location>
        <begin position="1"/>
        <end position="67"/>
    </location>
</feature>
<dbReference type="AlphaFoldDB" id="A0A2R5GJ31"/>
<protein>
    <recommendedName>
        <fullName evidence="2 5">peptidylprolyl isomerase</fullName>
        <ecNumber evidence="2 5">5.2.1.8</ecNumber>
    </recommendedName>
</protein>
<dbReference type="Gene3D" id="2.40.10.330">
    <property type="match status" value="1"/>
</dbReference>
<keyword evidence="3 5" id="KW-0697">Rotamase</keyword>
<reference evidence="7 8" key="1">
    <citation type="submission" date="2017-12" db="EMBL/GenBank/DDBJ databases">
        <title>Sequencing, de novo assembly and annotation of complete genome of a new Thraustochytrid species, strain FCC1311.</title>
        <authorList>
            <person name="Sedici K."/>
            <person name="Godart F."/>
            <person name="Aiese Cigliano R."/>
            <person name="Sanseverino W."/>
            <person name="Barakat M."/>
            <person name="Ortet P."/>
            <person name="Marechal E."/>
            <person name="Cagnac O."/>
            <person name="Amato A."/>
        </authorList>
    </citation>
    <scope>NUCLEOTIDE SEQUENCE [LARGE SCALE GENOMIC DNA]</scope>
</reference>
<comment type="catalytic activity">
    <reaction evidence="1 5">
        <text>[protein]-peptidylproline (omega=180) = [protein]-peptidylproline (omega=0)</text>
        <dbReference type="Rhea" id="RHEA:16237"/>
        <dbReference type="Rhea" id="RHEA-COMP:10747"/>
        <dbReference type="Rhea" id="RHEA-COMP:10748"/>
        <dbReference type="ChEBI" id="CHEBI:83833"/>
        <dbReference type="ChEBI" id="CHEBI:83834"/>
        <dbReference type="EC" id="5.2.1.8"/>
    </reaction>
</comment>
<evidence type="ECO:0000256" key="1">
    <source>
        <dbReference type="ARBA" id="ARBA00000971"/>
    </source>
</evidence>
<evidence type="ECO:0000313" key="7">
    <source>
        <dbReference type="EMBL" id="GBG28301.1"/>
    </source>
</evidence>
<organism evidence="7 8">
    <name type="scientific">Hondaea fermentalgiana</name>
    <dbReference type="NCBI Taxonomy" id="2315210"/>
    <lineage>
        <taxon>Eukaryota</taxon>
        <taxon>Sar</taxon>
        <taxon>Stramenopiles</taxon>
        <taxon>Bigyra</taxon>
        <taxon>Labyrinthulomycetes</taxon>
        <taxon>Thraustochytrida</taxon>
        <taxon>Thraustochytriidae</taxon>
        <taxon>Hondaea</taxon>
    </lineage>
</organism>
<comment type="caution">
    <text evidence="7">The sequence shown here is derived from an EMBL/GenBank/DDBJ whole genome shotgun (WGS) entry which is preliminary data.</text>
</comment>
<dbReference type="Proteomes" id="UP000241890">
    <property type="component" value="Unassembled WGS sequence"/>
</dbReference>
<dbReference type="InterPro" id="IPR050689">
    <property type="entry name" value="FKBP-type_PPIase"/>
</dbReference>
<dbReference type="PANTHER" id="PTHR10516">
    <property type="entry name" value="PEPTIDYL-PROLYL CIS-TRANS ISOMERASE"/>
    <property type="match status" value="1"/>
</dbReference>
<name>A0A2R5GJ31_9STRA</name>
<dbReference type="OrthoDB" id="1902587at2759"/>
<dbReference type="GO" id="GO:0003755">
    <property type="term" value="F:peptidyl-prolyl cis-trans isomerase activity"/>
    <property type="evidence" value="ECO:0007669"/>
    <property type="project" value="UniProtKB-KW"/>
</dbReference>
<evidence type="ECO:0000256" key="5">
    <source>
        <dbReference type="PROSITE-ProRule" id="PRU00277"/>
    </source>
</evidence>
<evidence type="ECO:0000256" key="4">
    <source>
        <dbReference type="ARBA" id="ARBA00023235"/>
    </source>
</evidence>
<dbReference type="FunFam" id="3.10.50.40:FF:000006">
    <property type="entry name" value="Peptidyl-prolyl cis-trans isomerase"/>
    <property type="match status" value="1"/>
</dbReference>
<keyword evidence="4 5" id="KW-0413">Isomerase</keyword>
<keyword evidence="8" id="KW-1185">Reference proteome</keyword>
<dbReference type="Pfam" id="PF00254">
    <property type="entry name" value="FKBP_C"/>
    <property type="match status" value="2"/>
</dbReference>
<dbReference type="SUPFAM" id="SSF54534">
    <property type="entry name" value="FKBP-like"/>
    <property type="match status" value="2"/>
</dbReference>
<dbReference type="InterPro" id="IPR001179">
    <property type="entry name" value="PPIase_FKBP_dom"/>
</dbReference>
<evidence type="ECO:0000313" key="8">
    <source>
        <dbReference type="Proteomes" id="UP000241890"/>
    </source>
</evidence>
<proteinExistence type="predicted"/>
<evidence type="ECO:0000256" key="3">
    <source>
        <dbReference type="ARBA" id="ARBA00023110"/>
    </source>
</evidence>
<dbReference type="EC" id="5.2.1.8" evidence="2 5"/>
<accession>A0A2R5GJ31</accession>
<dbReference type="PROSITE" id="PS50059">
    <property type="entry name" value="FKBP_PPIASE"/>
    <property type="match status" value="2"/>
</dbReference>
<dbReference type="PANTHER" id="PTHR10516:SF443">
    <property type="entry name" value="FK506-BINDING PROTEIN 59-RELATED"/>
    <property type="match status" value="1"/>
</dbReference>
<evidence type="ECO:0000259" key="6">
    <source>
        <dbReference type="PROSITE" id="PS50059"/>
    </source>
</evidence>
<feature type="domain" description="PPIase FKBP-type" evidence="6">
    <location>
        <begin position="155"/>
        <end position="245"/>
    </location>
</feature>